<keyword evidence="1" id="KW-0732">Signal</keyword>
<reference evidence="2 3" key="1">
    <citation type="submission" date="2018-02" db="EMBL/GenBank/DDBJ databases">
        <title>Genomic Encyclopedia of Archaeal and Bacterial Type Strains, Phase II (KMG-II): from individual species to whole genera.</title>
        <authorList>
            <person name="Goeker M."/>
        </authorList>
    </citation>
    <scope>NUCLEOTIDE SEQUENCE [LARGE SCALE GENOMIC DNA]</scope>
    <source>
        <strain evidence="2 3">DSM 22857</strain>
    </source>
</reference>
<feature type="signal peptide" evidence="1">
    <location>
        <begin position="1"/>
        <end position="29"/>
    </location>
</feature>
<dbReference type="AlphaFoldDB" id="A0A2S6IPK0"/>
<evidence type="ECO:0000256" key="1">
    <source>
        <dbReference type="SAM" id="SignalP"/>
    </source>
</evidence>
<evidence type="ECO:0000313" key="2">
    <source>
        <dbReference type="EMBL" id="PPK96184.1"/>
    </source>
</evidence>
<sequence>MTFRTAASRAVAALVLPTVLLSHAGAAAAAPPGDNSRDGRTTQYASLSFIENDPTDALGLPGNFHEGAVFITRDAQGTRLSGGMLTHAFVPNTNPDDEVPDGELGYEYLGYHVLSSTEVTFTLDAKTATYTASATVTVTDDNTGQTRTWPLTMRLRSIKGMETHIRDQSWSDGENTYRAWTRVVTSGNAYTEGALGPIDFAIDADDFDNPYWSEDNINGSFETSTYFRNRPGR</sequence>
<accession>A0A2S6IPK0</accession>
<dbReference type="EMBL" id="PTJD01000005">
    <property type="protein sequence ID" value="PPK96184.1"/>
    <property type="molecule type" value="Genomic_DNA"/>
</dbReference>
<feature type="chain" id="PRO_5015491528" description="Htaa protein" evidence="1">
    <location>
        <begin position="30"/>
        <end position="233"/>
    </location>
</feature>
<protein>
    <recommendedName>
        <fullName evidence="4">Htaa protein</fullName>
    </recommendedName>
</protein>
<organism evidence="2 3">
    <name type="scientific">Kineococcus xinjiangensis</name>
    <dbReference type="NCBI Taxonomy" id="512762"/>
    <lineage>
        <taxon>Bacteria</taxon>
        <taxon>Bacillati</taxon>
        <taxon>Actinomycetota</taxon>
        <taxon>Actinomycetes</taxon>
        <taxon>Kineosporiales</taxon>
        <taxon>Kineosporiaceae</taxon>
        <taxon>Kineococcus</taxon>
    </lineage>
</organism>
<name>A0A2S6IPK0_9ACTN</name>
<dbReference type="RefSeq" id="WP_104432539.1">
    <property type="nucleotide sequence ID" value="NZ_PTJD01000005.1"/>
</dbReference>
<keyword evidence="3" id="KW-1185">Reference proteome</keyword>
<proteinExistence type="predicted"/>
<dbReference type="Proteomes" id="UP000239485">
    <property type="component" value="Unassembled WGS sequence"/>
</dbReference>
<evidence type="ECO:0000313" key="3">
    <source>
        <dbReference type="Proteomes" id="UP000239485"/>
    </source>
</evidence>
<evidence type="ECO:0008006" key="4">
    <source>
        <dbReference type="Google" id="ProtNLM"/>
    </source>
</evidence>
<comment type="caution">
    <text evidence="2">The sequence shown here is derived from an EMBL/GenBank/DDBJ whole genome shotgun (WGS) entry which is preliminary data.</text>
</comment>
<gene>
    <name evidence="2" type="ORF">CLV92_105286</name>
</gene>